<sequence>MLLQQKKPPKLRANRIRRFSSKTSVPRRFRLSKSSRYYRARVEGSERESRIRPQSPFKKALQRGSRENERTTRSPRCHSRNYIDGTYRLMSQTARS</sequence>
<organism evidence="2 3">
    <name type="scientific">Geodia barretti</name>
    <name type="common">Barrett's horny sponge</name>
    <dbReference type="NCBI Taxonomy" id="519541"/>
    <lineage>
        <taxon>Eukaryota</taxon>
        <taxon>Metazoa</taxon>
        <taxon>Porifera</taxon>
        <taxon>Demospongiae</taxon>
        <taxon>Heteroscleromorpha</taxon>
        <taxon>Tetractinellida</taxon>
        <taxon>Astrophorina</taxon>
        <taxon>Geodiidae</taxon>
        <taxon>Geodia</taxon>
    </lineage>
</organism>
<reference evidence="2" key="1">
    <citation type="submission" date="2023-03" db="EMBL/GenBank/DDBJ databases">
        <authorList>
            <person name="Steffen K."/>
            <person name="Cardenas P."/>
        </authorList>
    </citation>
    <scope>NUCLEOTIDE SEQUENCE</scope>
</reference>
<gene>
    <name evidence="2" type="ORF">GBAR_LOCUS19723</name>
</gene>
<protein>
    <submittedName>
        <fullName evidence="2">Uncharacterized protein</fullName>
    </submittedName>
</protein>
<evidence type="ECO:0000256" key="1">
    <source>
        <dbReference type="SAM" id="MobiDB-lite"/>
    </source>
</evidence>
<proteinExistence type="predicted"/>
<name>A0AA35X276_GEOBA</name>
<feature type="region of interest" description="Disordered" evidence="1">
    <location>
        <begin position="39"/>
        <end position="96"/>
    </location>
</feature>
<dbReference type="EMBL" id="CASHTH010002771">
    <property type="protein sequence ID" value="CAI8035112.1"/>
    <property type="molecule type" value="Genomic_DNA"/>
</dbReference>
<dbReference type="Proteomes" id="UP001174909">
    <property type="component" value="Unassembled WGS sequence"/>
</dbReference>
<dbReference type="AlphaFoldDB" id="A0AA35X276"/>
<accession>A0AA35X276</accession>
<keyword evidence="3" id="KW-1185">Reference proteome</keyword>
<evidence type="ECO:0000313" key="3">
    <source>
        <dbReference type="Proteomes" id="UP001174909"/>
    </source>
</evidence>
<feature type="compositionally biased region" description="Basic and acidic residues" evidence="1">
    <location>
        <begin position="40"/>
        <end position="51"/>
    </location>
</feature>
<comment type="caution">
    <text evidence="2">The sequence shown here is derived from an EMBL/GenBank/DDBJ whole genome shotgun (WGS) entry which is preliminary data.</text>
</comment>
<evidence type="ECO:0000313" key="2">
    <source>
        <dbReference type="EMBL" id="CAI8035112.1"/>
    </source>
</evidence>